<dbReference type="SMART" id="SM00857">
    <property type="entry name" value="Resolvase"/>
    <property type="match status" value="1"/>
</dbReference>
<comment type="caution">
    <text evidence="4">The sequence shown here is derived from an EMBL/GenBank/DDBJ whole genome shotgun (WGS) entry which is preliminary data.</text>
</comment>
<feature type="compositionally biased region" description="Basic and acidic residues" evidence="1">
    <location>
        <begin position="501"/>
        <end position="515"/>
    </location>
</feature>
<dbReference type="InterPro" id="IPR006119">
    <property type="entry name" value="Resolv_N"/>
</dbReference>
<sequence>MTTKKDQLSAAIYLRISSDPTGQQLGIARQRTACLELCEARGWTATEYVDNDISASSGKRRPAYERMLADVRDGRIGAIVAWDLDRLHRRPIELESFMALADERHLALATVSGDVDLSTAQGRLTARLKGSVAAHEIEHKRARQRAAAKQKAERGEPQWRNAFGYLPDGSRTPDPETAPLVKSAYASILAGGSISDIAREWNAAGALTRQYRKRKVTLSDGSTDFERDEHGRPVYDIERRPWTAPQVSNFLRKARNAGLRSHNDEIVGQGNWQPLVDEQTWRAAQSVLNAPGRAPGAKAVQKHLLTSVMDCGNPGCGGYLSGSWVMALTGGQSGRPKAGQVKTHDGQKAHRITYVCKRCRGCTISAEHVEPLLFELVCRRLARADAKDLLKAELTDAAETERVRAELVTLNRRVEQFAIEHAEGLLTARQVKVSTDVVQAKIDKLEASLQDSARLRVFEGIRLGSPEVAQDIKALSADRYRAVIAAMGTVTVMPVGKGHRPKGERFDPQRVRVSW</sequence>
<organism evidence="4 5">
    <name type="scientific">Mycolicibacterium austroafricanum</name>
    <name type="common">Mycobacterium austroafricanum</name>
    <dbReference type="NCBI Taxonomy" id="39687"/>
    <lineage>
        <taxon>Bacteria</taxon>
        <taxon>Bacillati</taxon>
        <taxon>Actinomycetota</taxon>
        <taxon>Actinomycetes</taxon>
        <taxon>Mycobacteriales</taxon>
        <taxon>Mycobacteriaceae</taxon>
        <taxon>Mycolicibacterium</taxon>
    </lineage>
</organism>
<dbReference type="PANTHER" id="PTHR30461">
    <property type="entry name" value="DNA-INVERTASE FROM LAMBDOID PROPHAGE"/>
    <property type="match status" value="1"/>
</dbReference>
<feature type="domain" description="Resolvase/invertase-type recombinase catalytic" evidence="2">
    <location>
        <begin position="9"/>
        <end position="155"/>
    </location>
</feature>
<accession>A0ABT8HFS9</accession>
<dbReference type="Gene3D" id="3.90.1750.20">
    <property type="entry name" value="Putative Large Serine Recombinase, Chain B, Domain 2"/>
    <property type="match status" value="1"/>
</dbReference>
<gene>
    <name evidence="4" type="ORF">QYF68_17550</name>
</gene>
<dbReference type="EMBL" id="JAUHTC010000055">
    <property type="protein sequence ID" value="MDN4519607.1"/>
    <property type="molecule type" value="Genomic_DNA"/>
</dbReference>
<protein>
    <submittedName>
        <fullName evidence="4">Recombinase family protein</fullName>
    </submittedName>
</protein>
<dbReference type="SUPFAM" id="SSF53041">
    <property type="entry name" value="Resolvase-like"/>
    <property type="match status" value="1"/>
</dbReference>
<reference evidence="4" key="1">
    <citation type="submission" date="2023-07" db="EMBL/GenBank/DDBJ databases">
        <title>Degradation of tert-butanol by M. austroafricanum TBA100.</title>
        <authorList>
            <person name="Helbich S."/>
            <person name="Vainshtein Y."/>
        </authorList>
    </citation>
    <scope>NUCLEOTIDE SEQUENCE</scope>
    <source>
        <strain evidence="4">TBA100</strain>
    </source>
</reference>
<dbReference type="PROSITE" id="PS51737">
    <property type="entry name" value="RECOMBINASE_DNA_BIND"/>
    <property type="match status" value="1"/>
</dbReference>
<dbReference type="Pfam" id="PF07508">
    <property type="entry name" value="Recombinase"/>
    <property type="match status" value="1"/>
</dbReference>
<dbReference type="InterPro" id="IPR011109">
    <property type="entry name" value="DNA_bind_recombinase_dom"/>
</dbReference>
<evidence type="ECO:0000259" key="3">
    <source>
        <dbReference type="PROSITE" id="PS51737"/>
    </source>
</evidence>
<dbReference type="InterPro" id="IPR050639">
    <property type="entry name" value="SSR_resolvase"/>
</dbReference>
<feature type="region of interest" description="Disordered" evidence="1">
    <location>
        <begin position="496"/>
        <end position="515"/>
    </location>
</feature>
<dbReference type="Pfam" id="PF00239">
    <property type="entry name" value="Resolvase"/>
    <property type="match status" value="1"/>
</dbReference>
<dbReference type="CDD" id="cd00338">
    <property type="entry name" value="Ser_Recombinase"/>
    <property type="match status" value="1"/>
</dbReference>
<dbReference type="InterPro" id="IPR036162">
    <property type="entry name" value="Resolvase-like_N_sf"/>
</dbReference>
<dbReference type="InterPro" id="IPR038109">
    <property type="entry name" value="DNA_bind_recomb_sf"/>
</dbReference>
<name>A0ABT8HFS9_MYCAO</name>
<evidence type="ECO:0000313" key="4">
    <source>
        <dbReference type="EMBL" id="MDN4519607.1"/>
    </source>
</evidence>
<feature type="domain" description="Recombinase" evidence="3">
    <location>
        <begin position="162"/>
        <end position="294"/>
    </location>
</feature>
<dbReference type="RefSeq" id="WP_222882582.1">
    <property type="nucleotide sequence ID" value="NZ_CP082191.1"/>
</dbReference>
<dbReference type="Proteomes" id="UP001172687">
    <property type="component" value="Unassembled WGS sequence"/>
</dbReference>
<dbReference type="PROSITE" id="PS51736">
    <property type="entry name" value="RECOMBINASES_3"/>
    <property type="match status" value="1"/>
</dbReference>
<evidence type="ECO:0000313" key="5">
    <source>
        <dbReference type="Proteomes" id="UP001172687"/>
    </source>
</evidence>
<proteinExistence type="predicted"/>
<evidence type="ECO:0000256" key="1">
    <source>
        <dbReference type="SAM" id="MobiDB-lite"/>
    </source>
</evidence>
<evidence type="ECO:0000259" key="2">
    <source>
        <dbReference type="PROSITE" id="PS51736"/>
    </source>
</evidence>
<dbReference type="Gene3D" id="3.40.50.1390">
    <property type="entry name" value="Resolvase, N-terminal catalytic domain"/>
    <property type="match status" value="1"/>
</dbReference>
<keyword evidence="5" id="KW-1185">Reference proteome</keyword>
<dbReference type="PANTHER" id="PTHR30461:SF23">
    <property type="entry name" value="DNA RECOMBINASE-RELATED"/>
    <property type="match status" value="1"/>
</dbReference>